<comment type="caution">
    <text evidence="2">The sequence shown here is derived from an EMBL/GenBank/DDBJ whole genome shotgun (WGS) entry which is preliminary data.</text>
</comment>
<gene>
    <name evidence="2" type="ORF">Sradi_5739900</name>
</gene>
<organism evidence="2">
    <name type="scientific">Sesamum radiatum</name>
    <name type="common">Black benniseed</name>
    <dbReference type="NCBI Taxonomy" id="300843"/>
    <lineage>
        <taxon>Eukaryota</taxon>
        <taxon>Viridiplantae</taxon>
        <taxon>Streptophyta</taxon>
        <taxon>Embryophyta</taxon>
        <taxon>Tracheophyta</taxon>
        <taxon>Spermatophyta</taxon>
        <taxon>Magnoliopsida</taxon>
        <taxon>eudicotyledons</taxon>
        <taxon>Gunneridae</taxon>
        <taxon>Pentapetalae</taxon>
        <taxon>asterids</taxon>
        <taxon>lamiids</taxon>
        <taxon>Lamiales</taxon>
        <taxon>Pedaliaceae</taxon>
        <taxon>Sesamum</taxon>
    </lineage>
</organism>
<dbReference type="AlphaFoldDB" id="A0AAW2L6E9"/>
<proteinExistence type="predicted"/>
<sequence>MAGVRQFKGNSSAMTVSVKGTPCRSSSSAPSIWYFTSCRPFCRCVQHEWITKIKLGLFELM</sequence>
<protein>
    <submittedName>
        <fullName evidence="2">Uncharacterized protein</fullName>
    </submittedName>
</protein>
<evidence type="ECO:0000313" key="2">
    <source>
        <dbReference type="EMBL" id="KAL0313406.1"/>
    </source>
</evidence>
<evidence type="ECO:0000256" key="1">
    <source>
        <dbReference type="SAM" id="MobiDB-lite"/>
    </source>
</evidence>
<name>A0AAW2L6E9_SESRA</name>
<reference evidence="2" key="1">
    <citation type="submission" date="2020-06" db="EMBL/GenBank/DDBJ databases">
        <authorList>
            <person name="Li T."/>
            <person name="Hu X."/>
            <person name="Zhang T."/>
            <person name="Song X."/>
            <person name="Zhang H."/>
            <person name="Dai N."/>
            <person name="Sheng W."/>
            <person name="Hou X."/>
            <person name="Wei L."/>
        </authorList>
    </citation>
    <scope>NUCLEOTIDE SEQUENCE</scope>
    <source>
        <strain evidence="2">G02</strain>
        <tissue evidence="2">Leaf</tissue>
    </source>
</reference>
<reference evidence="2" key="2">
    <citation type="journal article" date="2024" name="Plant">
        <title>Genomic evolution and insights into agronomic trait innovations of Sesamum species.</title>
        <authorList>
            <person name="Miao H."/>
            <person name="Wang L."/>
            <person name="Qu L."/>
            <person name="Liu H."/>
            <person name="Sun Y."/>
            <person name="Le M."/>
            <person name="Wang Q."/>
            <person name="Wei S."/>
            <person name="Zheng Y."/>
            <person name="Lin W."/>
            <person name="Duan Y."/>
            <person name="Cao H."/>
            <person name="Xiong S."/>
            <person name="Wang X."/>
            <person name="Wei L."/>
            <person name="Li C."/>
            <person name="Ma Q."/>
            <person name="Ju M."/>
            <person name="Zhao R."/>
            <person name="Li G."/>
            <person name="Mu C."/>
            <person name="Tian Q."/>
            <person name="Mei H."/>
            <person name="Zhang T."/>
            <person name="Gao T."/>
            <person name="Zhang H."/>
        </authorList>
    </citation>
    <scope>NUCLEOTIDE SEQUENCE</scope>
    <source>
        <strain evidence="2">G02</strain>
    </source>
</reference>
<accession>A0AAW2L6E9</accession>
<dbReference type="EMBL" id="JACGWJ010000026">
    <property type="protein sequence ID" value="KAL0313406.1"/>
    <property type="molecule type" value="Genomic_DNA"/>
</dbReference>
<feature type="region of interest" description="Disordered" evidence="1">
    <location>
        <begin position="1"/>
        <end position="28"/>
    </location>
</feature>